<evidence type="ECO:0000313" key="4">
    <source>
        <dbReference type="Proteomes" id="UP001500864"/>
    </source>
</evidence>
<organism evidence="3 4">
    <name type="scientific">Bartonella jaculi</name>
    <dbReference type="NCBI Taxonomy" id="686226"/>
    <lineage>
        <taxon>Bacteria</taxon>
        <taxon>Pseudomonadati</taxon>
        <taxon>Pseudomonadota</taxon>
        <taxon>Alphaproteobacteria</taxon>
        <taxon>Hyphomicrobiales</taxon>
        <taxon>Bartonellaceae</taxon>
        <taxon>Bartonella</taxon>
    </lineage>
</organism>
<dbReference type="RefSeq" id="WP_345116212.1">
    <property type="nucleotide sequence ID" value="NZ_BAABIZ010000010.1"/>
</dbReference>
<gene>
    <name evidence="3" type="ORF">GCM10023261_10390</name>
</gene>
<feature type="chain" id="PRO_5047442105" evidence="2">
    <location>
        <begin position="24"/>
        <end position="269"/>
    </location>
</feature>
<keyword evidence="4" id="KW-1185">Reference proteome</keyword>
<protein>
    <submittedName>
        <fullName evidence="3">TIGR02186 family protein</fullName>
    </submittedName>
</protein>
<evidence type="ECO:0000256" key="1">
    <source>
        <dbReference type="SAM" id="Phobius"/>
    </source>
</evidence>
<evidence type="ECO:0000313" key="3">
    <source>
        <dbReference type="EMBL" id="GAA5108297.1"/>
    </source>
</evidence>
<keyword evidence="2" id="KW-0732">Signal</keyword>
<reference evidence="4" key="1">
    <citation type="journal article" date="2019" name="Int. J. Syst. Evol. Microbiol.">
        <title>The Global Catalogue of Microorganisms (GCM) 10K type strain sequencing project: providing services to taxonomists for standard genome sequencing and annotation.</title>
        <authorList>
            <consortium name="The Broad Institute Genomics Platform"/>
            <consortium name="The Broad Institute Genome Sequencing Center for Infectious Disease"/>
            <person name="Wu L."/>
            <person name="Ma J."/>
        </authorList>
    </citation>
    <scope>NUCLEOTIDE SEQUENCE [LARGE SCALE GENOMIC DNA]</scope>
    <source>
        <strain evidence="4">JCM 17712</strain>
    </source>
</reference>
<comment type="caution">
    <text evidence="3">The sequence shown here is derived from an EMBL/GenBank/DDBJ whole genome shotgun (WGS) entry which is preliminary data.</text>
</comment>
<evidence type="ECO:0000256" key="2">
    <source>
        <dbReference type="SAM" id="SignalP"/>
    </source>
</evidence>
<dbReference type="NCBIfam" id="TIGR02186">
    <property type="entry name" value="alph_Pro_TM"/>
    <property type="match status" value="1"/>
</dbReference>
<feature type="transmembrane region" description="Helical" evidence="1">
    <location>
        <begin position="245"/>
        <end position="266"/>
    </location>
</feature>
<proteinExistence type="predicted"/>
<keyword evidence="1" id="KW-1133">Transmembrane helix</keyword>
<keyword evidence="1" id="KW-0812">Transmembrane</keyword>
<keyword evidence="1" id="KW-0472">Membrane</keyword>
<dbReference type="Pfam" id="PF09608">
    <property type="entry name" value="Alph_Pro_TM"/>
    <property type="match status" value="1"/>
</dbReference>
<dbReference type="EMBL" id="BAABIZ010000010">
    <property type="protein sequence ID" value="GAA5108297.1"/>
    <property type="molecule type" value="Genomic_DNA"/>
</dbReference>
<sequence>MGRLFSLCIIAGCFCVVSFPTWAYVGAKAAFIDQVDHETIQIIVTTNRITVDAHFDGRDLYIAGVLENIDPLYSRQNRYDIVVSLEGQARPMVMREKKRNAGVWINADSLIFKNVPLFYSMVTTREIDEITSVEDYKRLSLGLSYLLLQTDEQDQEKIQTFRDELIKLQKAKGLYNEEVGGVRFGSGALFTAHFRLPANTPVGHYQVRAYLFRDGQFIDSATTTLEIVKAHIAYTIFRAAHKHSFLYGIVAVIMAVSTGFLCRLIFRKD</sequence>
<dbReference type="Proteomes" id="UP001500864">
    <property type="component" value="Unassembled WGS sequence"/>
</dbReference>
<accession>A0ABP9N395</accession>
<feature type="signal peptide" evidence="2">
    <location>
        <begin position="1"/>
        <end position="23"/>
    </location>
</feature>
<dbReference type="InterPro" id="IPR019088">
    <property type="entry name" value="CHP02186-rel_TM"/>
</dbReference>
<name>A0ABP9N395_9HYPH</name>